<dbReference type="SUPFAM" id="SSF50985">
    <property type="entry name" value="RCC1/BLIP-II"/>
    <property type="match status" value="1"/>
</dbReference>
<dbReference type="EMBL" id="NBII01000002">
    <property type="protein sequence ID" value="PAV22806.1"/>
    <property type="molecule type" value="Genomic_DNA"/>
</dbReference>
<reference evidence="1 2" key="1">
    <citation type="journal article" date="2017" name="Mol. Ecol.">
        <title>Comparative and population genomic landscape of Phellinus noxius: A hypervariable fungus causing root rot in trees.</title>
        <authorList>
            <person name="Chung C.L."/>
            <person name="Lee T.J."/>
            <person name="Akiba M."/>
            <person name="Lee H.H."/>
            <person name="Kuo T.H."/>
            <person name="Liu D."/>
            <person name="Ke H.M."/>
            <person name="Yokoi T."/>
            <person name="Roa M.B."/>
            <person name="Lu M.J."/>
            <person name="Chang Y.Y."/>
            <person name="Ann P.J."/>
            <person name="Tsai J.N."/>
            <person name="Chen C.Y."/>
            <person name="Tzean S.S."/>
            <person name="Ota Y."/>
            <person name="Hattori T."/>
            <person name="Sahashi N."/>
            <person name="Liou R.F."/>
            <person name="Kikuchi T."/>
            <person name="Tsai I.J."/>
        </authorList>
    </citation>
    <scope>NUCLEOTIDE SEQUENCE [LARGE SCALE GENOMIC DNA]</scope>
    <source>
        <strain evidence="1 2">FFPRI411160</strain>
    </source>
</reference>
<dbReference type="InterPro" id="IPR051553">
    <property type="entry name" value="Ran_GTPase-activating"/>
</dbReference>
<dbReference type="PANTHER" id="PTHR45982">
    <property type="entry name" value="REGULATOR OF CHROMOSOME CONDENSATION"/>
    <property type="match status" value="1"/>
</dbReference>
<dbReference type="STRING" id="2282107.A0A286UT67"/>
<dbReference type="OrthoDB" id="61110at2759"/>
<proteinExistence type="predicted"/>
<comment type="caution">
    <text evidence="1">The sequence shown here is derived from an EMBL/GenBank/DDBJ whole genome shotgun (WGS) entry which is preliminary data.</text>
</comment>
<dbReference type="GO" id="GO:0005085">
    <property type="term" value="F:guanyl-nucleotide exchange factor activity"/>
    <property type="evidence" value="ECO:0007669"/>
    <property type="project" value="TreeGrafter"/>
</dbReference>
<evidence type="ECO:0000313" key="1">
    <source>
        <dbReference type="EMBL" id="PAV22806.1"/>
    </source>
</evidence>
<dbReference type="Proteomes" id="UP000217199">
    <property type="component" value="Unassembled WGS sequence"/>
</dbReference>
<accession>A0A286UT67</accession>
<dbReference type="AlphaFoldDB" id="A0A286UT67"/>
<protein>
    <submittedName>
        <fullName evidence="1">RCC1 BLIP-II</fullName>
    </submittedName>
</protein>
<dbReference type="InParanoid" id="A0A286UT67"/>
<dbReference type="Gene3D" id="2.130.10.30">
    <property type="entry name" value="Regulator of chromosome condensation 1/beta-lactamase-inhibitor protein II"/>
    <property type="match status" value="2"/>
</dbReference>
<dbReference type="InterPro" id="IPR009091">
    <property type="entry name" value="RCC1/BLIP-II"/>
</dbReference>
<name>A0A286UT67_9AGAM</name>
<dbReference type="GO" id="GO:0005737">
    <property type="term" value="C:cytoplasm"/>
    <property type="evidence" value="ECO:0007669"/>
    <property type="project" value="TreeGrafter"/>
</dbReference>
<keyword evidence="2" id="KW-1185">Reference proteome</keyword>
<evidence type="ECO:0000313" key="2">
    <source>
        <dbReference type="Proteomes" id="UP000217199"/>
    </source>
</evidence>
<dbReference type="PANTHER" id="PTHR45982:SF1">
    <property type="entry name" value="REGULATOR OF CHROMOSOME CONDENSATION"/>
    <property type="match status" value="1"/>
</dbReference>
<sequence length="387" mass="43274">MTTVSTSHQPPLTISSHPSLLSMVNELLHGLCEDELDELVWKAKCMDEFGFNWSSEELSISYKECYKRLCKPSVVLWGDEHNSIMDNSIHKRNAISKENGIYINPDFVNEYIVGLVMGGVCAWAINRKGELFIWGSVPGKGFLFQLDSEIMFRNAMRLEMGTRISSIASEAGYSIAIDMERNVWIIIRPDRPFIIESDLINNEHADSTPIQVVCGHDYSAILTRSGEIYIIWPFDDLFGITDDGHILSIIGVRSRAEIEDKHWTYFKEGGIPKKGWETHVAARFLRHRVVRSTADPRAVPDLEDPIYRLYVTSSSCGYNHVIHLSSCGKVITEGHNGGHALGRGDLEENEWHKSGEVDFGKGKFCISVTAGANQSGALVADLNPVAD</sequence>
<organism evidence="1 2">
    <name type="scientific">Pyrrhoderma noxium</name>
    <dbReference type="NCBI Taxonomy" id="2282107"/>
    <lineage>
        <taxon>Eukaryota</taxon>
        <taxon>Fungi</taxon>
        <taxon>Dikarya</taxon>
        <taxon>Basidiomycota</taxon>
        <taxon>Agaricomycotina</taxon>
        <taxon>Agaricomycetes</taxon>
        <taxon>Hymenochaetales</taxon>
        <taxon>Hymenochaetaceae</taxon>
        <taxon>Pyrrhoderma</taxon>
    </lineage>
</organism>
<gene>
    <name evidence="1" type="ORF">PNOK_0276300</name>
</gene>